<feature type="transmembrane region" description="Helical" evidence="8">
    <location>
        <begin position="314"/>
        <end position="337"/>
    </location>
</feature>
<dbReference type="GO" id="GO:0005886">
    <property type="term" value="C:plasma membrane"/>
    <property type="evidence" value="ECO:0007669"/>
    <property type="project" value="UniProtKB-SubCell"/>
</dbReference>
<comment type="caution">
    <text evidence="10">The sequence shown here is derived from an EMBL/GenBank/DDBJ whole genome shotgun (WGS) entry which is preliminary data.</text>
</comment>
<keyword evidence="5 8" id="KW-0812">Transmembrane</keyword>
<feature type="domain" description="ArnT-like N-terminal" evidence="9">
    <location>
        <begin position="106"/>
        <end position="263"/>
    </location>
</feature>
<dbReference type="GO" id="GO:0000030">
    <property type="term" value="F:mannosyltransferase activity"/>
    <property type="evidence" value="ECO:0007669"/>
    <property type="project" value="InterPro"/>
</dbReference>
<evidence type="ECO:0000256" key="1">
    <source>
        <dbReference type="ARBA" id="ARBA00004651"/>
    </source>
</evidence>
<dbReference type="InterPro" id="IPR003342">
    <property type="entry name" value="ArnT-like_N"/>
</dbReference>
<dbReference type="GO" id="GO:0016763">
    <property type="term" value="F:pentosyltransferase activity"/>
    <property type="evidence" value="ECO:0007669"/>
    <property type="project" value="TreeGrafter"/>
</dbReference>
<feature type="transmembrane region" description="Helical" evidence="8">
    <location>
        <begin position="382"/>
        <end position="402"/>
    </location>
</feature>
<dbReference type="Proteomes" id="UP000662314">
    <property type="component" value="Unassembled WGS sequence"/>
</dbReference>
<dbReference type="InterPro" id="IPR050297">
    <property type="entry name" value="LipidA_mod_glycosyltrf_83"/>
</dbReference>
<evidence type="ECO:0000313" key="10">
    <source>
        <dbReference type="EMBL" id="MBH8577878.1"/>
    </source>
</evidence>
<proteinExistence type="predicted"/>
<dbReference type="PANTHER" id="PTHR33908:SF11">
    <property type="entry name" value="MEMBRANE PROTEIN"/>
    <property type="match status" value="1"/>
</dbReference>
<dbReference type="EMBL" id="JAECZA010000299">
    <property type="protein sequence ID" value="MBH8577878.1"/>
    <property type="molecule type" value="Genomic_DNA"/>
</dbReference>
<evidence type="ECO:0000256" key="2">
    <source>
        <dbReference type="ARBA" id="ARBA00022475"/>
    </source>
</evidence>
<evidence type="ECO:0000313" key="11">
    <source>
        <dbReference type="Proteomes" id="UP000662314"/>
    </source>
</evidence>
<dbReference type="AlphaFoldDB" id="A0A8J7IE02"/>
<accession>A0A8J7IE02</accession>
<dbReference type="GO" id="GO:0006493">
    <property type="term" value="P:protein O-linked glycosylation"/>
    <property type="evidence" value="ECO:0007669"/>
    <property type="project" value="InterPro"/>
</dbReference>
<dbReference type="Pfam" id="PF02366">
    <property type="entry name" value="PMT"/>
    <property type="match status" value="1"/>
</dbReference>
<evidence type="ECO:0000256" key="6">
    <source>
        <dbReference type="ARBA" id="ARBA00022989"/>
    </source>
</evidence>
<gene>
    <name evidence="10" type="ORF">I8752_33950</name>
</gene>
<dbReference type="PANTHER" id="PTHR33908">
    <property type="entry name" value="MANNOSYLTRANSFERASE YKCB-RELATED"/>
    <property type="match status" value="1"/>
</dbReference>
<evidence type="ECO:0000256" key="3">
    <source>
        <dbReference type="ARBA" id="ARBA00022676"/>
    </source>
</evidence>
<name>A0A8J7IE02_9NOST</name>
<feature type="transmembrane region" description="Helical" evidence="8">
    <location>
        <begin position="349"/>
        <end position="370"/>
    </location>
</feature>
<dbReference type="GO" id="GO:0009103">
    <property type="term" value="P:lipopolysaccharide biosynthetic process"/>
    <property type="evidence" value="ECO:0007669"/>
    <property type="project" value="UniProtKB-ARBA"/>
</dbReference>
<evidence type="ECO:0000256" key="8">
    <source>
        <dbReference type="SAM" id="Phobius"/>
    </source>
</evidence>
<feature type="transmembrane region" description="Helical" evidence="8">
    <location>
        <begin position="423"/>
        <end position="444"/>
    </location>
</feature>
<dbReference type="RefSeq" id="WP_214436561.1">
    <property type="nucleotide sequence ID" value="NZ_CAWPUQ010000236.1"/>
</dbReference>
<comment type="subcellular location">
    <subcellularLocation>
        <location evidence="1">Cell membrane</location>
        <topology evidence="1">Multi-pass membrane protein</topology>
    </subcellularLocation>
</comment>
<feature type="transmembrane region" description="Helical" evidence="8">
    <location>
        <begin position="245"/>
        <end position="265"/>
    </location>
</feature>
<reference evidence="10 11" key="1">
    <citation type="journal article" date="2021" name="Int. J. Syst. Evol. Microbiol.">
        <title>Amazonocrinis nigriterrae gen. nov., sp. nov., Atlanticothrix silvestris gen. nov., sp. nov. and Dendronalium phyllosphericum gen. nov., sp. nov., nostocacean cyanobacteria from Brazilian environments.</title>
        <authorList>
            <person name="Alvarenga D.O."/>
            <person name="Andreote A.P.D."/>
            <person name="Branco L.H.Z."/>
            <person name="Delbaje E."/>
            <person name="Cruz R.B."/>
            <person name="Varani A.M."/>
            <person name="Fiore M.F."/>
        </authorList>
    </citation>
    <scope>NUCLEOTIDE SEQUENCE [LARGE SCALE GENOMIC DNA]</scope>
    <source>
        <strain evidence="10 11">CENA369</strain>
    </source>
</reference>
<keyword evidence="7 8" id="KW-0472">Membrane</keyword>
<feature type="transmembrane region" description="Helical" evidence="8">
    <location>
        <begin position="164"/>
        <end position="182"/>
    </location>
</feature>
<evidence type="ECO:0000256" key="7">
    <source>
        <dbReference type="ARBA" id="ARBA00023136"/>
    </source>
</evidence>
<feature type="transmembrane region" description="Helical" evidence="8">
    <location>
        <begin position="110"/>
        <end position="132"/>
    </location>
</feature>
<evidence type="ECO:0000259" key="9">
    <source>
        <dbReference type="Pfam" id="PF02366"/>
    </source>
</evidence>
<keyword evidence="2" id="KW-1003">Cell membrane</keyword>
<keyword evidence="11" id="KW-1185">Reference proteome</keyword>
<evidence type="ECO:0000256" key="5">
    <source>
        <dbReference type="ARBA" id="ARBA00022692"/>
    </source>
</evidence>
<keyword evidence="6 8" id="KW-1133">Transmembrane helix</keyword>
<sequence>MKNRYHLLLILLWLAIGTGLRFVRLESLPPWTDECATIVFSLGNSFRSVPLNQLISSDVLLQPLQAISTVGINAVIEHLLDESTHPPVYFVLSHFWMKLFSPPGEVTSIWVARSLSAFFGVVSIPAMFGFGYLTFRSKLVGQMAAAMMAVSPFAVFLAREARHYTLVILLIIASLCCFVKAIQTIHRQQSLPIWVVLAWVTINSLGIATHYFFALTLCAQGFVLLWQIWVQANQTTFVYVRNNWWRIWIVVVGTLIGCLVWIPVLKSIPGNELTTWVASSNPHIRWLEPIGRLLLWTMSMLLLLPSAITNLPLAIVIVSGVVTLLFLLWSLPHLLFGLKIQQQHPDTNLAIQIFSGYLVGAIALCLGFTYGLKMDLTLAARFQFVCVPPIILLLGAALAGRWNQVKNFNQHKQKFSLFVNGKVAVSIILLMAVLGGVTVVWNLGYLQNQRPDLLASLIQRVSPHKVLIATTHLHHGQTGRMMGLAWELQNRPAQDLQFFLARQDSKTKDYTQAIQVFSQQLTQIPRPLDLWLVEFRTQIDLQSQQCFPDTQYGKSAGEYSYKLYHCAAQKSDTSQSNISS</sequence>
<keyword evidence="4" id="KW-0808">Transferase</keyword>
<protein>
    <submittedName>
        <fullName evidence="10">Glycosyltransferase family 39 protein</fullName>
    </submittedName>
</protein>
<feature type="transmembrane region" description="Helical" evidence="8">
    <location>
        <begin position="139"/>
        <end position="158"/>
    </location>
</feature>
<organism evidence="10 11">
    <name type="scientific">Dendronalium phyllosphericum CENA369</name>
    <dbReference type="NCBI Taxonomy" id="1725256"/>
    <lineage>
        <taxon>Bacteria</taxon>
        <taxon>Bacillati</taxon>
        <taxon>Cyanobacteriota</taxon>
        <taxon>Cyanophyceae</taxon>
        <taxon>Nostocales</taxon>
        <taxon>Nostocaceae</taxon>
        <taxon>Dendronalium</taxon>
        <taxon>Dendronalium phyllosphericum</taxon>
    </lineage>
</organism>
<evidence type="ECO:0000256" key="4">
    <source>
        <dbReference type="ARBA" id="ARBA00022679"/>
    </source>
</evidence>
<feature type="transmembrane region" description="Helical" evidence="8">
    <location>
        <begin position="194"/>
        <end position="225"/>
    </location>
</feature>
<keyword evidence="3" id="KW-0328">Glycosyltransferase</keyword>